<evidence type="ECO:0000313" key="3">
    <source>
        <dbReference type="Proteomes" id="UP001143474"/>
    </source>
</evidence>
<dbReference type="RefSeq" id="WP_271218871.1">
    <property type="nucleotide sequence ID" value="NZ_BAAAVD010000025.1"/>
</dbReference>
<dbReference type="InterPro" id="IPR011024">
    <property type="entry name" value="G_crystallin-like"/>
</dbReference>
<dbReference type="SUPFAM" id="SSF49695">
    <property type="entry name" value="gamma-Crystallin-like"/>
    <property type="match status" value="1"/>
</dbReference>
<name>A0A9W6I3S8_9ACTN</name>
<dbReference type="Gene3D" id="2.60.20.30">
    <property type="match status" value="1"/>
</dbReference>
<dbReference type="Proteomes" id="UP001143474">
    <property type="component" value="Unassembled WGS sequence"/>
</dbReference>
<comment type="caution">
    <text evidence="2">The sequence shown here is derived from an EMBL/GenBank/DDBJ whole genome shotgun (WGS) entry which is preliminary data.</text>
</comment>
<dbReference type="AlphaFoldDB" id="A0A9W6I3S8"/>
<feature type="chain" id="PRO_5040769453" description="Streptomyces killer toxin-like beta/gamma crystallin domain-containing protein" evidence="1">
    <location>
        <begin position="32"/>
        <end position="123"/>
    </location>
</feature>
<gene>
    <name evidence="2" type="ORF">GCM10017600_38510</name>
</gene>
<proteinExistence type="predicted"/>
<feature type="signal peptide" evidence="1">
    <location>
        <begin position="1"/>
        <end position="31"/>
    </location>
</feature>
<dbReference type="PROSITE" id="PS51318">
    <property type="entry name" value="TAT"/>
    <property type="match status" value="1"/>
</dbReference>
<sequence length="123" mass="13377">MTSTLRRALTVAAAAAAAAAALAIPATPAFAIDEVPCGRSDFASVKYHETPGQSHEVCFANSGEANLDNWAASEWLHEIWTGNNRVQWYGDGRWQPEGGINKWTRFTFPNNPGGVSFTKIRIL</sequence>
<reference evidence="2" key="1">
    <citation type="journal article" date="2014" name="Int. J. Syst. Evol. Microbiol.">
        <title>Complete genome sequence of Corynebacterium casei LMG S-19264T (=DSM 44701T), isolated from a smear-ripened cheese.</title>
        <authorList>
            <consortium name="US DOE Joint Genome Institute (JGI-PGF)"/>
            <person name="Walter F."/>
            <person name="Albersmeier A."/>
            <person name="Kalinowski J."/>
            <person name="Ruckert C."/>
        </authorList>
    </citation>
    <scope>NUCLEOTIDE SEQUENCE</scope>
    <source>
        <strain evidence="2">VKM Ac-2007</strain>
    </source>
</reference>
<dbReference type="InterPro" id="IPR015791">
    <property type="entry name" value="Antimic/Inh_G_crystallin-like"/>
</dbReference>
<dbReference type="InterPro" id="IPR006311">
    <property type="entry name" value="TAT_signal"/>
</dbReference>
<keyword evidence="1" id="KW-0732">Signal</keyword>
<dbReference type="EMBL" id="BSEV01000008">
    <property type="protein sequence ID" value="GLK10445.1"/>
    <property type="molecule type" value="Genomic_DNA"/>
</dbReference>
<organism evidence="2 3">
    <name type="scientific">Streptosporangium carneum</name>
    <dbReference type="NCBI Taxonomy" id="47481"/>
    <lineage>
        <taxon>Bacteria</taxon>
        <taxon>Bacillati</taxon>
        <taxon>Actinomycetota</taxon>
        <taxon>Actinomycetes</taxon>
        <taxon>Streptosporangiales</taxon>
        <taxon>Streptosporangiaceae</taxon>
        <taxon>Streptosporangium</taxon>
    </lineage>
</organism>
<protein>
    <recommendedName>
        <fullName evidence="4">Streptomyces killer toxin-like beta/gamma crystallin domain-containing protein</fullName>
    </recommendedName>
</protein>
<reference evidence="2" key="2">
    <citation type="submission" date="2023-01" db="EMBL/GenBank/DDBJ databases">
        <authorList>
            <person name="Sun Q."/>
            <person name="Evtushenko L."/>
        </authorList>
    </citation>
    <scope>NUCLEOTIDE SEQUENCE</scope>
    <source>
        <strain evidence="2">VKM Ac-2007</strain>
    </source>
</reference>
<evidence type="ECO:0000313" key="2">
    <source>
        <dbReference type="EMBL" id="GLK10445.1"/>
    </source>
</evidence>
<keyword evidence="3" id="KW-1185">Reference proteome</keyword>
<accession>A0A9W6I3S8</accession>
<evidence type="ECO:0000256" key="1">
    <source>
        <dbReference type="SAM" id="SignalP"/>
    </source>
</evidence>
<evidence type="ECO:0008006" key="4">
    <source>
        <dbReference type="Google" id="ProtNLM"/>
    </source>
</evidence>